<keyword evidence="4" id="KW-0249">Electron transport</keyword>
<sequence>MVFYSILFNLSLVCPNALPSSTVCRKIVQILEDDKVEALQAFPNGSISYAPQMGLSNCSFISLPSSTTPTINEAIQVCERGEVITCHTVGSWKQQLLKGKQSDKLIVVDFTAAWCGPCRAIAPVFVELAKKMSNVIFLKVDVDKLTTVAAEWGVSALPCFMFLKNGKVVDRFVGARKDALQKLVLQHA</sequence>
<name>A0ABP0YC75_9ROSI</name>
<dbReference type="PROSITE" id="PS51352">
    <property type="entry name" value="THIOREDOXIN_2"/>
    <property type="match status" value="1"/>
</dbReference>
<gene>
    <name evidence="10" type="ORF">CITCOLO1_LOCUS9177</name>
</gene>
<dbReference type="PROSITE" id="PS00194">
    <property type="entry name" value="THIOREDOXIN_1"/>
    <property type="match status" value="1"/>
</dbReference>
<dbReference type="InterPro" id="IPR013766">
    <property type="entry name" value="Thioredoxin_domain"/>
</dbReference>
<comment type="similarity">
    <text evidence="7">Belongs to the thioredoxin family. Plant H-type subfamily.</text>
</comment>
<evidence type="ECO:0000256" key="6">
    <source>
        <dbReference type="ARBA" id="ARBA00023284"/>
    </source>
</evidence>
<organism evidence="10 11">
    <name type="scientific">Citrullus colocynthis</name>
    <name type="common">colocynth</name>
    <dbReference type="NCBI Taxonomy" id="252529"/>
    <lineage>
        <taxon>Eukaryota</taxon>
        <taxon>Viridiplantae</taxon>
        <taxon>Streptophyta</taxon>
        <taxon>Embryophyta</taxon>
        <taxon>Tracheophyta</taxon>
        <taxon>Spermatophyta</taxon>
        <taxon>Magnoliopsida</taxon>
        <taxon>eudicotyledons</taxon>
        <taxon>Gunneridae</taxon>
        <taxon>Pentapetalae</taxon>
        <taxon>rosids</taxon>
        <taxon>fabids</taxon>
        <taxon>Cucurbitales</taxon>
        <taxon>Cucurbitaceae</taxon>
        <taxon>Benincaseae</taxon>
        <taxon>Citrullus</taxon>
    </lineage>
</organism>
<feature type="chain" id="PRO_5046145257" description="Thioredoxin domain-containing protein" evidence="8">
    <location>
        <begin position="20"/>
        <end position="188"/>
    </location>
</feature>
<evidence type="ECO:0000256" key="5">
    <source>
        <dbReference type="ARBA" id="ARBA00023157"/>
    </source>
</evidence>
<evidence type="ECO:0000259" key="9">
    <source>
        <dbReference type="PROSITE" id="PS51352"/>
    </source>
</evidence>
<evidence type="ECO:0000256" key="8">
    <source>
        <dbReference type="SAM" id="SignalP"/>
    </source>
</evidence>
<dbReference type="PRINTS" id="PR00421">
    <property type="entry name" value="THIOREDOXIN"/>
</dbReference>
<keyword evidence="5" id="KW-1015">Disulfide bond</keyword>
<protein>
    <recommendedName>
        <fullName evidence="9">Thioredoxin domain-containing protein</fullName>
    </recommendedName>
</protein>
<dbReference type="SUPFAM" id="SSF52833">
    <property type="entry name" value="Thioredoxin-like"/>
    <property type="match status" value="1"/>
</dbReference>
<accession>A0ABP0YC75</accession>
<dbReference type="InterPro" id="IPR017937">
    <property type="entry name" value="Thioredoxin_CS"/>
</dbReference>
<reference evidence="10 11" key="1">
    <citation type="submission" date="2024-03" db="EMBL/GenBank/DDBJ databases">
        <authorList>
            <person name="Gkanogiannis A."/>
            <person name="Becerra Lopez-Lavalle L."/>
        </authorList>
    </citation>
    <scope>NUCLEOTIDE SEQUENCE [LARGE SCALE GENOMIC DNA]</scope>
</reference>
<dbReference type="Gene3D" id="3.40.30.10">
    <property type="entry name" value="Glutaredoxin"/>
    <property type="match status" value="1"/>
</dbReference>
<evidence type="ECO:0000313" key="11">
    <source>
        <dbReference type="Proteomes" id="UP001642487"/>
    </source>
</evidence>
<dbReference type="EMBL" id="OZ021737">
    <property type="protein sequence ID" value="CAK9317275.1"/>
    <property type="molecule type" value="Genomic_DNA"/>
</dbReference>
<keyword evidence="11" id="KW-1185">Reference proteome</keyword>
<dbReference type="CDD" id="cd02947">
    <property type="entry name" value="TRX_family"/>
    <property type="match status" value="1"/>
</dbReference>
<evidence type="ECO:0000256" key="7">
    <source>
        <dbReference type="ARBA" id="ARBA00038353"/>
    </source>
</evidence>
<evidence type="ECO:0000313" key="10">
    <source>
        <dbReference type="EMBL" id="CAK9317275.1"/>
    </source>
</evidence>
<keyword evidence="6" id="KW-0676">Redox-active center</keyword>
<dbReference type="PANTHER" id="PTHR10438">
    <property type="entry name" value="THIOREDOXIN"/>
    <property type="match status" value="1"/>
</dbReference>
<feature type="domain" description="Thioredoxin" evidence="9">
    <location>
        <begin position="57"/>
        <end position="188"/>
    </location>
</feature>
<dbReference type="InterPro" id="IPR036249">
    <property type="entry name" value="Thioredoxin-like_sf"/>
</dbReference>
<evidence type="ECO:0000256" key="3">
    <source>
        <dbReference type="ARBA" id="ARBA00022490"/>
    </source>
</evidence>
<dbReference type="Proteomes" id="UP001642487">
    <property type="component" value="Chromosome 3"/>
</dbReference>
<dbReference type="InterPro" id="IPR050620">
    <property type="entry name" value="Thioredoxin_H-type-like"/>
</dbReference>
<feature type="signal peptide" evidence="8">
    <location>
        <begin position="1"/>
        <end position="19"/>
    </location>
</feature>
<evidence type="ECO:0000256" key="1">
    <source>
        <dbReference type="ARBA" id="ARBA00004496"/>
    </source>
</evidence>
<keyword evidence="8" id="KW-0732">Signal</keyword>
<comment type="subcellular location">
    <subcellularLocation>
        <location evidence="1">Cytoplasm</location>
    </subcellularLocation>
</comment>
<dbReference type="PANTHER" id="PTHR10438:SF453">
    <property type="entry name" value="THIOREDOXIN H4-RELATED"/>
    <property type="match status" value="1"/>
</dbReference>
<dbReference type="Pfam" id="PF00085">
    <property type="entry name" value="Thioredoxin"/>
    <property type="match status" value="1"/>
</dbReference>
<keyword evidence="2" id="KW-0813">Transport</keyword>
<keyword evidence="3" id="KW-0963">Cytoplasm</keyword>
<evidence type="ECO:0000256" key="4">
    <source>
        <dbReference type="ARBA" id="ARBA00022982"/>
    </source>
</evidence>
<evidence type="ECO:0000256" key="2">
    <source>
        <dbReference type="ARBA" id="ARBA00022448"/>
    </source>
</evidence>
<proteinExistence type="inferred from homology"/>